<gene>
    <name evidence="1" type="ORF">DPMN_164404</name>
</gene>
<evidence type="ECO:0000313" key="2">
    <source>
        <dbReference type="Proteomes" id="UP000828390"/>
    </source>
</evidence>
<protein>
    <submittedName>
        <fullName evidence="1">Uncharacterized protein</fullName>
    </submittedName>
</protein>
<sequence>MNVEIQGVVVDKPCCRKLDMDGTMTAFICLDLHKCFPCVLVDPSPKLKDRGQTLRSNAMT</sequence>
<evidence type="ECO:0000313" key="1">
    <source>
        <dbReference type="EMBL" id="KAH3786298.1"/>
    </source>
</evidence>
<comment type="caution">
    <text evidence="1">The sequence shown here is derived from an EMBL/GenBank/DDBJ whole genome shotgun (WGS) entry which is preliminary data.</text>
</comment>
<name>A0A9D4EVV9_DREPO</name>
<reference evidence="1" key="2">
    <citation type="submission" date="2020-11" db="EMBL/GenBank/DDBJ databases">
        <authorList>
            <person name="McCartney M.A."/>
            <person name="Auch B."/>
            <person name="Kono T."/>
            <person name="Mallez S."/>
            <person name="Becker A."/>
            <person name="Gohl D.M."/>
            <person name="Silverstein K.A.T."/>
            <person name="Koren S."/>
            <person name="Bechman K.B."/>
            <person name="Herman A."/>
            <person name="Abrahante J.E."/>
            <person name="Garbe J."/>
        </authorList>
    </citation>
    <scope>NUCLEOTIDE SEQUENCE</scope>
    <source>
        <strain evidence="1">Duluth1</strain>
        <tissue evidence="1">Whole animal</tissue>
    </source>
</reference>
<keyword evidence="2" id="KW-1185">Reference proteome</keyword>
<dbReference type="Proteomes" id="UP000828390">
    <property type="component" value="Unassembled WGS sequence"/>
</dbReference>
<proteinExistence type="predicted"/>
<organism evidence="1 2">
    <name type="scientific">Dreissena polymorpha</name>
    <name type="common">Zebra mussel</name>
    <name type="synonym">Mytilus polymorpha</name>
    <dbReference type="NCBI Taxonomy" id="45954"/>
    <lineage>
        <taxon>Eukaryota</taxon>
        <taxon>Metazoa</taxon>
        <taxon>Spiralia</taxon>
        <taxon>Lophotrochozoa</taxon>
        <taxon>Mollusca</taxon>
        <taxon>Bivalvia</taxon>
        <taxon>Autobranchia</taxon>
        <taxon>Heteroconchia</taxon>
        <taxon>Euheterodonta</taxon>
        <taxon>Imparidentia</taxon>
        <taxon>Neoheterodontei</taxon>
        <taxon>Myida</taxon>
        <taxon>Dreissenoidea</taxon>
        <taxon>Dreissenidae</taxon>
        <taxon>Dreissena</taxon>
    </lineage>
</organism>
<dbReference type="AlphaFoldDB" id="A0A9D4EVV9"/>
<accession>A0A9D4EVV9</accession>
<reference evidence="1" key="1">
    <citation type="journal article" date="2019" name="bioRxiv">
        <title>The Genome of the Zebra Mussel, Dreissena polymorpha: A Resource for Invasive Species Research.</title>
        <authorList>
            <person name="McCartney M.A."/>
            <person name="Auch B."/>
            <person name="Kono T."/>
            <person name="Mallez S."/>
            <person name="Zhang Y."/>
            <person name="Obille A."/>
            <person name="Becker A."/>
            <person name="Abrahante J.E."/>
            <person name="Garbe J."/>
            <person name="Badalamenti J.P."/>
            <person name="Herman A."/>
            <person name="Mangelson H."/>
            <person name="Liachko I."/>
            <person name="Sullivan S."/>
            <person name="Sone E.D."/>
            <person name="Koren S."/>
            <person name="Silverstein K.A.T."/>
            <person name="Beckman K.B."/>
            <person name="Gohl D.M."/>
        </authorList>
    </citation>
    <scope>NUCLEOTIDE SEQUENCE</scope>
    <source>
        <strain evidence="1">Duluth1</strain>
        <tissue evidence="1">Whole animal</tissue>
    </source>
</reference>
<dbReference type="EMBL" id="JAIWYP010000008">
    <property type="protein sequence ID" value="KAH3786298.1"/>
    <property type="molecule type" value="Genomic_DNA"/>
</dbReference>